<dbReference type="GO" id="GO:0008757">
    <property type="term" value="F:S-adenosylmethionine-dependent methyltransferase activity"/>
    <property type="evidence" value="ECO:0007669"/>
    <property type="project" value="UniProtKB-UniRule"/>
</dbReference>
<dbReference type="SUPFAM" id="SSF75217">
    <property type="entry name" value="alpha/beta knot"/>
    <property type="match status" value="1"/>
</dbReference>
<dbReference type="GO" id="GO:0003723">
    <property type="term" value="F:RNA binding"/>
    <property type="evidence" value="ECO:0007669"/>
    <property type="project" value="InterPro"/>
</dbReference>
<dbReference type="InterPro" id="IPR016914">
    <property type="entry name" value="TrmL"/>
</dbReference>
<comment type="caution">
    <text evidence="6">Lacks conserved residue(s) required for the propagation of feature annotation.</text>
</comment>
<evidence type="ECO:0000313" key="8">
    <source>
        <dbReference type="Proteomes" id="UP000214975"/>
    </source>
</evidence>
<keyword evidence="4 6" id="KW-0949">S-adenosyl-L-methionine</keyword>
<gene>
    <name evidence="7" type="ORF">Thert_01011</name>
</gene>
<name>A0A223HXW8_THETR</name>
<feature type="binding site" evidence="6">
    <location>
        <position position="132"/>
    </location>
    <ligand>
        <name>S-adenosyl-L-methionine</name>
        <dbReference type="ChEBI" id="CHEBI:59789"/>
    </ligand>
</feature>
<feature type="binding site" evidence="6">
    <location>
        <position position="122"/>
    </location>
    <ligand>
        <name>S-adenosyl-L-methionine</name>
        <dbReference type="ChEBI" id="CHEBI:59789"/>
    </ligand>
</feature>
<comment type="similarity">
    <text evidence="6">Belongs to the class IV-like SAM-binding methyltransferase superfamily. RNA methyltransferase TrmH family. TrmL subfamily.</text>
</comment>
<dbReference type="GO" id="GO:0008175">
    <property type="term" value="F:tRNA methyltransferase activity"/>
    <property type="evidence" value="ECO:0007669"/>
    <property type="project" value="UniProtKB-UniRule"/>
</dbReference>
<protein>
    <recommendedName>
        <fullName evidence="6">Putative tRNA (cytidine(34)-2'-O)-methyltransferase</fullName>
        <ecNumber evidence="6">2.1.1.207</ecNumber>
    </recommendedName>
    <alternativeName>
        <fullName evidence="6">tRNA (cytidine/uridine-2'-O-)-methyltransferase</fullName>
    </alternativeName>
</protein>
<dbReference type="GO" id="GO:0005737">
    <property type="term" value="C:cytoplasm"/>
    <property type="evidence" value="ECO:0007669"/>
    <property type="project" value="UniProtKB-SubCell"/>
</dbReference>
<evidence type="ECO:0000256" key="2">
    <source>
        <dbReference type="ARBA" id="ARBA00022603"/>
    </source>
</evidence>
<keyword evidence="5 6" id="KW-0819">tRNA processing</keyword>
<dbReference type="RefSeq" id="WP_094397060.1">
    <property type="nucleotide sequence ID" value="NZ_CP016893.1"/>
</dbReference>
<dbReference type="InterPro" id="IPR001537">
    <property type="entry name" value="SpoU_MeTrfase"/>
</dbReference>
<comment type="catalytic activity">
    <reaction evidence="6">
        <text>5-carboxymethylaminomethyluridine(34) in tRNA(Leu) + S-adenosyl-L-methionine = 5-carboxymethylaminomethyl-2'-O-methyluridine(34) in tRNA(Leu) + S-adenosyl-L-homocysteine + H(+)</text>
        <dbReference type="Rhea" id="RHEA:43088"/>
        <dbReference type="Rhea" id="RHEA-COMP:10333"/>
        <dbReference type="Rhea" id="RHEA-COMP:10334"/>
        <dbReference type="ChEBI" id="CHEBI:15378"/>
        <dbReference type="ChEBI" id="CHEBI:57856"/>
        <dbReference type="ChEBI" id="CHEBI:59789"/>
        <dbReference type="ChEBI" id="CHEBI:74508"/>
        <dbReference type="ChEBI" id="CHEBI:74511"/>
        <dbReference type="EC" id="2.1.1.207"/>
    </reaction>
</comment>
<sequence>MPINVVLVEPEIPQNTGNIARTCVLTGSKLHLVKPLGFSLSEKYLKRSGLDYWPYLDLKVYENIEEFLESTKGSKYYLATTKGKHFYHEVKYEDDSYILFGKESAGLPQWLREMYEDDCIRIPMNEVKAERSLNLSNSVAIVVYEALKQLGFPNMY</sequence>
<dbReference type="EC" id="2.1.1.207" evidence="6"/>
<dbReference type="EMBL" id="CP016893">
    <property type="protein sequence ID" value="AST57125.1"/>
    <property type="molecule type" value="Genomic_DNA"/>
</dbReference>
<evidence type="ECO:0000313" key="7">
    <source>
        <dbReference type="EMBL" id="AST57125.1"/>
    </source>
</evidence>
<dbReference type="Gene3D" id="3.40.1280.10">
    <property type="match status" value="1"/>
</dbReference>
<dbReference type="InterPro" id="IPR029028">
    <property type="entry name" value="Alpha/beta_knot_MTases"/>
</dbReference>
<dbReference type="PIRSF" id="PIRSF029256">
    <property type="entry name" value="SpoU_TrmH_prd"/>
    <property type="match status" value="1"/>
</dbReference>
<dbReference type="PANTHER" id="PTHR42971:SF1">
    <property type="entry name" value="TRNA (CYTIDINE(34)-2'-O)-METHYLTRANSFERASE"/>
    <property type="match status" value="1"/>
</dbReference>
<dbReference type="Pfam" id="PF00588">
    <property type="entry name" value="SpoU_methylase"/>
    <property type="match status" value="1"/>
</dbReference>
<reference evidence="7 8" key="1">
    <citation type="submission" date="2016-08" db="EMBL/GenBank/DDBJ databases">
        <title>A novel genetic cassette of butanologenic Thermoanaerobacterium thermosaccharolyticum that directly convert cellulose to butanol.</title>
        <authorList>
            <person name="Li T."/>
            <person name="He J."/>
        </authorList>
    </citation>
    <scope>NUCLEOTIDE SEQUENCE [LARGE SCALE GENOMIC DNA]</scope>
    <source>
        <strain evidence="7 8">TG57</strain>
    </source>
</reference>
<evidence type="ECO:0000256" key="5">
    <source>
        <dbReference type="ARBA" id="ARBA00022694"/>
    </source>
</evidence>
<dbReference type="FunFam" id="3.40.1280.10:FF:000002">
    <property type="entry name" value="Peptidylprolyl isomerase"/>
    <property type="match status" value="1"/>
</dbReference>
<comment type="function">
    <text evidence="6">Could methylate the ribose at the nucleotide 34 wobble position in tRNA.</text>
</comment>
<evidence type="ECO:0000256" key="6">
    <source>
        <dbReference type="HAMAP-Rule" id="MF_01885"/>
    </source>
</evidence>
<keyword evidence="3 6" id="KW-0808">Transferase</keyword>
<dbReference type="GO" id="GO:0002130">
    <property type="term" value="P:wobble position ribose methylation"/>
    <property type="evidence" value="ECO:0007669"/>
    <property type="project" value="TreeGrafter"/>
</dbReference>
<dbReference type="Proteomes" id="UP000214975">
    <property type="component" value="Chromosome"/>
</dbReference>
<accession>A0A223HXW8</accession>
<dbReference type="HAMAP" id="MF_01885">
    <property type="entry name" value="tRNA_methyltr_TrmL"/>
    <property type="match status" value="1"/>
</dbReference>
<organism evidence="7 8">
    <name type="scientific">Thermoanaerobacterium thermosaccharolyticum</name>
    <name type="common">Clostridium thermosaccharolyticum</name>
    <dbReference type="NCBI Taxonomy" id="1517"/>
    <lineage>
        <taxon>Bacteria</taxon>
        <taxon>Bacillati</taxon>
        <taxon>Bacillota</taxon>
        <taxon>Clostridia</taxon>
        <taxon>Thermoanaerobacterales</taxon>
        <taxon>Thermoanaerobacteraceae</taxon>
        <taxon>Thermoanaerobacterium</taxon>
    </lineage>
</organism>
<feature type="binding site" evidence="6">
    <location>
        <position position="101"/>
    </location>
    <ligand>
        <name>S-adenosyl-L-methionine</name>
        <dbReference type="ChEBI" id="CHEBI:59789"/>
    </ligand>
</feature>
<dbReference type="GO" id="GO:0042802">
    <property type="term" value="F:identical protein binding"/>
    <property type="evidence" value="ECO:0007669"/>
    <property type="project" value="UniProtKB-ARBA"/>
</dbReference>
<dbReference type="PANTHER" id="PTHR42971">
    <property type="entry name" value="TRNA (CYTIDINE(34)-2'-O)-METHYLTRANSFERASE"/>
    <property type="match status" value="1"/>
</dbReference>
<keyword evidence="2 6" id="KW-0489">Methyltransferase</keyword>
<evidence type="ECO:0000256" key="3">
    <source>
        <dbReference type="ARBA" id="ARBA00022679"/>
    </source>
</evidence>
<evidence type="ECO:0000256" key="1">
    <source>
        <dbReference type="ARBA" id="ARBA00022490"/>
    </source>
</evidence>
<dbReference type="NCBIfam" id="TIGR00185">
    <property type="entry name" value="tRNA_yibK_trmL"/>
    <property type="match status" value="1"/>
</dbReference>
<dbReference type="CDD" id="cd18094">
    <property type="entry name" value="SpoU-like_TrmL"/>
    <property type="match status" value="1"/>
</dbReference>
<dbReference type="InterPro" id="IPR029026">
    <property type="entry name" value="tRNA_m1G_MTases_N"/>
</dbReference>
<dbReference type="AlphaFoldDB" id="A0A223HXW8"/>
<evidence type="ECO:0000256" key="4">
    <source>
        <dbReference type="ARBA" id="ARBA00022691"/>
    </source>
</evidence>
<comment type="catalytic activity">
    <reaction evidence="6">
        <text>cytidine(34) in tRNA + S-adenosyl-L-methionine = 2'-O-methylcytidine(34) in tRNA + S-adenosyl-L-homocysteine + H(+)</text>
        <dbReference type="Rhea" id="RHEA:43084"/>
        <dbReference type="Rhea" id="RHEA-COMP:10331"/>
        <dbReference type="Rhea" id="RHEA-COMP:10332"/>
        <dbReference type="ChEBI" id="CHEBI:15378"/>
        <dbReference type="ChEBI" id="CHEBI:57856"/>
        <dbReference type="ChEBI" id="CHEBI:59789"/>
        <dbReference type="ChEBI" id="CHEBI:74495"/>
        <dbReference type="ChEBI" id="CHEBI:82748"/>
        <dbReference type="EC" id="2.1.1.207"/>
    </reaction>
</comment>
<comment type="subcellular location">
    <subcellularLocation>
        <location evidence="6">Cytoplasm</location>
    </subcellularLocation>
</comment>
<proteinExistence type="inferred from homology"/>
<keyword evidence="1 6" id="KW-0963">Cytoplasm</keyword>